<dbReference type="Gramene" id="Pp3c27_1510V3.2">
    <property type="protein sequence ID" value="Pp3c27_1510V3.2"/>
    <property type="gene ID" value="Pp3c27_1510"/>
</dbReference>
<protein>
    <recommendedName>
        <fullName evidence="2">J domain-containing protein</fullName>
    </recommendedName>
</protein>
<dbReference type="Gramene" id="Pp3c27_1510V3.1">
    <property type="protein sequence ID" value="Pp3c27_1510V3.1"/>
    <property type="gene ID" value="Pp3c27_1510"/>
</dbReference>
<reference evidence="4" key="3">
    <citation type="submission" date="2020-12" db="UniProtKB">
        <authorList>
            <consortium name="EnsemblPlants"/>
        </authorList>
    </citation>
    <scope>IDENTIFICATION</scope>
</reference>
<dbReference type="OMA" id="STEHVDW"/>
<evidence type="ECO:0000259" key="2">
    <source>
        <dbReference type="PROSITE" id="PS50076"/>
    </source>
</evidence>
<feature type="region of interest" description="Disordered" evidence="1">
    <location>
        <begin position="328"/>
        <end position="347"/>
    </location>
</feature>
<dbReference type="InterPro" id="IPR036869">
    <property type="entry name" value="J_dom_sf"/>
</dbReference>
<feature type="compositionally biased region" description="Basic and acidic residues" evidence="1">
    <location>
        <begin position="338"/>
        <end position="347"/>
    </location>
</feature>
<evidence type="ECO:0000313" key="3">
    <source>
        <dbReference type="EMBL" id="PNR26178.1"/>
    </source>
</evidence>
<gene>
    <name evidence="4" type="primary">LOC112278259</name>
    <name evidence="3" type="ORF">PHYPA_030752</name>
</gene>
<dbReference type="CDD" id="cd06257">
    <property type="entry name" value="DnaJ"/>
    <property type="match status" value="1"/>
</dbReference>
<organism evidence="3">
    <name type="scientific">Physcomitrium patens</name>
    <name type="common">Spreading-leaved earth moss</name>
    <name type="synonym">Physcomitrella patens</name>
    <dbReference type="NCBI Taxonomy" id="3218"/>
    <lineage>
        <taxon>Eukaryota</taxon>
        <taxon>Viridiplantae</taxon>
        <taxon>Streptophyta</taxon>
        <taxon>Embryophyta</taxon>
        <taxon>Bryophyta</taxon>
        <taxon>Bryophytina</taxon>
        <taxon>Bryopsida</taxon>
        <taxon>Funariidae</taxon>
        <taxon>Funariales</taxon>
        <taxon>Funariaceae</taxon>
        <taxon>Physcomitrium</taxon>
    </lineage>
</organism>
<dbReference type="PANTHER" id="PTHR44579:SF4">
    <property type="entry name" value="J DOMAIN-CONTAINING PROTEIN"/>
    <property type="match status" value="1"/>
</dbReference>
<dbReference type="RefSeq" id="XP_024367240.1">
    <property type="nucleotide sequence ID" value="XM_024511472.2"/>
</dbReference>
<dbReference type="STRING" id="3218.A0A2K1IA82"/>
<dbReference type="SMART" id="SM00271">
    <property type="entry name" value="DnaJ"/>
    <property type="match status" value="1"/>
</dbReference>
<dbReference type="PANTHER" id="PTHR44579">
    <property type="entry name" value="OS01G0730500 PROTEIN"/>
    <property type="match status" value="1"/>
</dbReference>
<dbReference type="PROSITE" id="PS50076">
    <property type="entry name" value="DNAJ_2"/>
    <property type="match status" value="1"/>
</dbReference>
<dbReference type="KEGG" id="ppp:112278259"/>
<name>A0A2K1IA82_PHYPA</name>
<dbReference type="Proteomes" id="UP000006727">
    <property type="component" value="Chromosome 27"/>
</dbReference>
<reference evidence="3 5" key="2">
    <citation type="journal article" date="2018" name="Plant J.">
        <title>The Physcomitrella patens chromosome-scale assembly reveals moss genome structure and evolution.</title>
        <authorList>
            <person name="Lang D."/>
            <person name="Ullrich K.K."/>
            <person name="Murat F."/>
            <person name="Fuchs J."/>
            <person name="Jenkins J."/>
            <person name="Haas F.B."/>
            <person name="Piednoel M."/>
            <person name="Gundlach H."/>
            <person name="Van Bel M."/>
            <person name="Meyberg R."/>
            <person name="Vives C."/>
            <person name="Morata J."/>
            <person name="Symeonidi A."/>
            <person name="Hiss M."/>
            <person name="Muchero W."/>
            <person name="Kamisugi Y."/>
            <person name="Saleh O."/>
            <person name="Blanc G."/>
            <person name="Decker E.L."/>
            <person name="van Gessel N."/>
            <person name="Grimwood J."/>
            <person name="Hayes R.D."/>
            <person name="Graham S.W."/>
            <person name="Gunter L.E."/>
            <person name="McDaniel S.F."/>
            <person name="Hoernstein S.N.W."/>
            <person name="Larsson A."/>
            <person name="Li F.W."/>
            <person name="Perroud P.F."/>
            <person name="Phillips J."/>
            <person name="Ranjan P."/>
            <person name="Rokshar D.S."/>
            <person name="Rothfels C.J."/>
            <person name="Schneider L."/>
            <person name="Shu S."/>
            <person name="Stevenson D.W."/>
            <person name="Thummler F."/>
            <person name="Tillich M."/>
            <person name="Villarreal Aguilar J.C."/>
            <person name="Widiez T."/>
            <person name="Wong G.K."/>
            <person name="Wymore A."/>
            <person name="Zhang Y."/>
            <person name="Zimmer A.D."/>
            <person name="Quatrano R.S."/>
            <person name="Mayer K.F.X."/>
            <person name="Goodstein D."/>
            <person name="Casacuberta J.M."/>
            <person name="Vandepoele K."/>
            <person name="Reski R."/>
            <person name="Cuming A.C."/>
            <person name="Tuskan G.A."/>
            <person name="Maumus F."/>
            <person name="Salse J."/>
            <person name="Schmutz J."/>
            <person name="Rensing S.A."/>
        </authorList>
    </citation>
    <scope>NUCLEOTIDE SEQUENCE [LARGE SCALE GENOMIC DNA]</scope>
    <source>
        <strain evidence="4 5">cv. Gransden 2004</strain>
    </source>
</reference>
<dbReference type="EnsemblPlants" id="Pp3c27_1510V3.2">
    <property type="protein sequence ID" value="Pp3c27_1510V3.2"/>
    <property type="gene ID" value="Pp3c27_1510"/>
</dbReference>
<dbReference type="OrthoDB" id="10250354at2759"/>
<dbReference type="SUPFAM" id="SSF46565">
    <property type="entry name" value="Chaperone J-domain"/>
    <property type="match status" value="1"/>
</dbReference>
<dbReference type="InterPro" id="IPR001623">
    <property type="entry name" value="DnaJ_domain"/>
</dbReference>
<dbReference type="EnsemblPlants" id="Pp3c27_1510V3.1">
    <property type="protein sequence ID" value="Pp3c27_1510V3.1"/>
    <property type="gene ID" value="Pp3c27_1510"/>
</dbReference>
<evidence type="ECO:0000313" key="5">
    <source>
        <dbReference type="Proteomes" id="UP000006727"/>
    </source>
</evidence>
<evidence type="ECO:0000313" key="4">
    <source>
        <dbReference type="EnsemblPlants" id="Pp3c27_1510V3.1"/>
    </source>
</evidence>
<reference evidence="3 5" key="1">
    <citation type="journal article" date="2008" name="Science">
        <title>The Physcomitrella genome reveals evolutionary insights into the conquest of land by plants.</title>
        <authorList>
            <person name="Rensing S."/>
            <person name="Lang D."/>
            <person name="Zimmer A."/>
            <person name="Terry A."/>
            <person name="Salamov A."/>
            <person name="Shapiro H."/>
            <person name="Nishiyama T."/>
            <person name="Perroud P.-F."/>
            <person name="Lindquist E."/>
            <person name="Kamisugi Y."/>
            <person name="Tanahashi T."/>
            <person name="Sakakibara K."/>
            <person name="Fujita T."/>
            <person name="Oishi K."/>
            <person name="Shin-I T."/>
            <person name="Kuroki Y."/>
            <person name="Toyoda A."/>
            <person name="Suzuki Y."/>
            <person name="Hashimoto A."/>
            <person name="Yamaguchi K."/>
            <person name="Sugano A."/>
            <person name="Kohara Y."/>
            <person name="Fujiyama A."/>
            <person name="Anterola A."/>
            <person name="Aoki S."/>
            <person name="Ashton N."/>
            <person name="Barbazuk W.B."/>
            <person name="Barker E."/>
            <person name="Bennetzen J."/>
            <person name="Bezanilla M."/>
            <person name="Blankenship R."/>
            <person name="Cho S.H."/>
            <person name="Dutcher S."/>
            <person name="Estelle M."/>
            <person name="Fawcett J.A."/>
            <person name="Gundlach H."/>
            <person name="Hanada K."/>
            <person name="Heyl A."/>
            <person name="Hicks K.A."/>
            <person name="Hugh J."/>
            <person name="Lohr M."/>
            <person name="Mayer K."/>
            <person name="Melkozernov A."/>
            <person name="Murata T."/>
            <person name="Nelson D."/>
            <person name="Pils B."/>
            <person name="Prigge M."/>
            <person name="Reiss B."/>
            <person name="Renner T."/>
            <person name="Rombauts S."/>
            <person name="Rushton P."/>
            <person name="Sanderfoot A."/>
            <person name="Schween G."/>
            <person name="Shiu S.-H."/>
            <person name="Stueber K."/>
            <person name="Theodoulou F.L."/>
            <person name="Tu H."/>
            <person name="Van de Peer Y."/>
            <person name="Verrier P.J."/>
            <person name="Waters E."/>
            <person name="Wood A."/>
            <person name="Yang L."/>
            <person name="Cove D."/>
            <person name="Cuming A."/>
            <person name="Hasebe M."/>
            <person name="Lucas S."/>
            <person name="Mishler D.B."/>
            <person name="Reski R."/>
            <person name="Grigoriev I."/>
            <person name="Quatrano R.S."/>
            <person name="Boore J.L."/>
        </authorList>
    </citation>
    <scope>NUCLEOTIDE SEQUENCE [LARGE SCALE GENOMIC DNA]</scope>
    <source>
        <strain evidence="4 5">cv. Gransden 2004</strain>
    </source>
</reference>
<dbReference type="Pfam" id="PF13370">
    <property type="entry name" value="Fer4_13"/>
    <property type="match status" value="1"/>
</dbReference>
<feature type="region of interest" description="Disordered" evidence="1">
    <location>
        <begin position="124"/>
        <end position="143"/>
    </location>
</feature>
<dbReference type="Pfam" id="PF00226">
    <property type="entry name" value="DnaJ"/>
    <property type="match status" value="1"/>
</dbReference>
<dbReference type="Gene3D" id="3.30.70.20">
    <property type="match status" value="1"/>
</dbReference>
<sequence>MAVVCFRSRPAQSSSCNRWGSSACLSPMDMISGRNFSRVQNWATVQFKRIGLENSLTSLPRSWRCGTEIYRNDLECNGVDSSYRCDDSGFGVGSNRWSRIGGSWWDARGNRIRIGGNKSRSVAARAQDRKQQSETSVNRMNRESPYSVLGVSPDCTDEDIKIAFRNRIKEFHPDVYKGTEDADAITQLILRAYELLTKDTISRTYRRKNLDPFEDPECEAEDVFVFEMTCMGRGCPYPCVERAPDVFKYAADTGCARAVLQRPGQGEDYGVQLAVGQCPRNCIYWVTPMQRVILEDLMERALEGTTYSSEVLTLEALIARANFENGRYQPPKQKRQPSRSDEWVDWF</sequence>
<feature type="domain" description="J" evidence="2">
    <location>
        <begin position="144"/>
        <end position="214"/>
    </location>
</feature>
<dbReference type="FunCoup" id="A0A2K1IA82">
    <property type="interactions" value="314"/>
</dbReference>
<dbReference type="EMBL" id="ABEU02000027">
    <property type="protein sequence ID" value="PNR26178.1"/>
    <property type="molecule type" value="Genomic_DNA"/>
</dbReference>
<evidence type="ECO:0000256" key="1">
    <source>
        <dbReference type="SAM" id="MobiDB-lite"/>
    </source>
</evidence>
<dbReference type="GeneID" id="112278259"/>
<proteinExistence type="predicted"/>
<accession>A0A2K1IA82</accession>
<dbReference type="PaxDb" id="3218-PP1S54_85V6.1"/>
<dbReference type="PRINTS" id="PR00625">
    <property type="entry name" value="JDOMAIN"/>
</dbReference>
<dbReference type="AlphaFoldDB" id="A0A2K1IA82"/>
<dbReference type="Gene3D" id="1.10.287.110">
    <property type="entry name" value="DnaJ domain"/>
    <property type="match status" value="1"/>
</dbReference>
<keyword evidence="5" id="KW-1185">Reference proteome</keyword>